<keyword evidence="3" id="KW-0689">Ribosomal protein</keyword>
<reference evidence="8 9" key="1">
    <citation type="journal article" date="2008" name="Nature">
        <title>The genome of the choanoflagellate Monosiga brevicollis and the origin of metazoans.</title>
        <authorList>
            <consortium name="JGI Sequencing"/>
            <person name="King N."/>
            <person name="Westbrook M.J."/>
            <person name="Young S.L."/>
            <person name="Kuo A."/>
            <person name="Abedin M."/>
            <person name="Chapman J."/>
            <person name="Fairclough S."/>
            <person name="Hellsten U."/>
            <person name="Isogai Y."/>
            <person name="Letunic I."/>
            <person name="Marr M."/>
            <person name="Pincus D."/>
            <person name="Putnam N."/>
            <person name="Rokas A."/>
            <person name="Wright K.J."/>
            <person name="Zuzow R."/>
            <person name="Dirks W."/>
            <person name="Good M."/>
            <person name="Goodstein D."/>
            <person name="Lemons D."/>
            <person name="Li W."/>
            <person name="Lyons J.B."/>
            <person name="Morris A."/>
            <person name="Nichols S."/>
            <person name="Richter D.J."/>
            <person name="Salamov A."/>
            <person name="Bork P."/>
            <person name="Lim W.A."/>
            <person name="Manning G."/>
            <person name="Miller W.T."/>
            <person name="McGinnis W."/>
            <person name="Shapiro H."/>
            <person name="Tjian R."/>
            <person name="Grigoriev I.V."/>
            <person name="Rokhsar D."/>
        </authorList>
    </citation>
    <scope>NUCLEOTIDE SEQUENCE [LARGE SCALE GENOMIC DNA]</scope>
    <source>
        <strain evidence="9">MX1 / ATCC 50154</strain>
    </source>
</reference>
<dbReference type="SMART" id="SM00916">
    <property type="entry name" value="L51_S25_CI-B8"/>
    <property type="match status" value="1"/>
</dbReference>
<protein>
    <recommendedName>
        <fullName evidence="6">Large ribosomal subunit protein mL43</fullName>
    </recommendedName>
</protein>
<dbReference type="SUPFAM" id="SSF52833">
    <property type="entry name" value="Thioredoxin-like"/>
    <property type="match status" value="1"/>
</dbReference>
<evidence type="ECO:0000256" key="5">
    <source>
        <dbReference type="ARBA" id="ARBA00023274"/>
    </source>
</evidence>
<proteinExistence type="inferred from homology"/>
<evidence type="ECO:0000313" key="8">
    <source>
        <dbReference type="EMBL" id="EDQ92623.1"/>
    </source>
</evidence>
<dbReference type="EMBL" id="CH991543">
    <property type="protein sequence ID" value="EDQ92623.1"/>
    <property type="molecule type" value="Genomic_DNA"/>
</dbReference>
<organism evidence="8 9">
    <name type="scientific">Monosiga brevicollis</name>
    <name type="common">Choanoflagellate</name>
    <dbReference type="NCBI Taxonomy" id="81824"/>
    <lineage>
        <taxon>Eukaryota</taxon>
        <taxon>Choanoflagellata</taxon>
        <taxon>Craspedida</taxon>
        <taxon>Salpingoecidae</taxon>
        <taxon>Monosiga</taxon>
    </lineage>
</organism>
<dbReference type="GO" id="GO:0032543">
    <property type="term" value="P:mitochondrial translation"/>
    <property type="evidence" value="ECO:0007669"/>
    <property type="project" value="InterPro"/>
</dbReference>
<accession>A9UQM1</accession>
<dbReference type="GeneID" id="5887325"/>
<comment type="similarity">
    <text evidence="2">Belongs to the mitochondrion-specific ribosomal protein mL43 family.</text>
</comment>
<dbReference type="Pfam" id="PF05047">
    <property type="entry name" value="L51_S25_CI-B8"/>
    <property type="match status" value="1"/>
</dbReference>
<dbReference type="KEGG" id="mbr:MONBRDRAFT_19310"/>
<dbReference type="AlphaFoldDB" id="A9UQM1"/>
<dbReference type="STRING" id="81824.A9UQM1"/>
<dbReference type="GO" id="GO:0003735">
    <property type="term" value="F:structural constituent of ribosome"/>
    <property type="evidence" value="ECO:0000318"/>
    <property type="project" value="GO_Central"/>
</dbReference>
<dbReference type="RefSeq" id="XP_001742385.1">
    <property type="nucleotide sequence ID" value="XM_001742333.1"/>
</dbReference>
<dbReference type="GO" id="GO:0005762">
    <property type="term" value="C:mitochondrial large ribosomal subunit"/>
    <property type="evidence" value="ECO:0000318"/>
    <property type="project" value="GO_Central"/>
</dbReference>
<dbReference type="Proteomes" id="UP000001357">
    <property type="component" value="Unassembled WGS sequence"/>
</dbReference>
<evidence type="ECO:0000256" key="1">
    <source>
        <dbReference type="ARBA" id="ARBA00004173"/>
    </source>
</evidence>
<dbReference type="PANTHER" id="PTHR21396:SF2">
    <property type="entry name" value="LARGE RIBOSOMAL SUBUNIT PROTEIN ML43"/>
    <property type="match status" value="1"/>
</dbReference>
<evidence type="ECO:0000256" key="6">
    <source>
        <dbReference type="ARBA" id="ARBA00035188"/>
    </source>
</evidence>
<evidence type="ECO:0000259" key="7">
    <source>
        <dbReference type="SMART" id="SM00916"/>
    </source>
</evidence>
<evidence type="ECO:0000256" key="2">
    <source>
        <dbReference type="ARBA" id="ARBA00006073"/>
    </source>
</evidence>
<keyword evidence="5" id="KW-0687">Ribonucleoprotein</keyword>
<dbReference type="InParanoid" id="A9UQM1"/>
<keyword evidence="9" id="KW-1185">Reference proteome</keyword>
<dbReference type="InterPro" id="IPR039927">
    <property type="entry name" value="Ribosomal_mL43"/>
</dbReference>
<dbReference type="InterPro" id="IPR007741">
    <property type="entry name" value="Ribosomal_mL43/mS25/NADH_DH"/>
</dbReference>
<evidence type="ECO:0000313" key="9">
    <source>
        <dbReference type="Proteomes" id="UP000001357"/>
    </source>
</evidence>
<dbReference type="Gene3D" id="3.40.30.10">
    <property type="entry name" value="Glutaredoxin"/>
    <property type="match status" value="1"/>
</dbReference>
<keyword evidence="4" id="KW-0496">Mitochondrion</keyword>
<evidence type="ECO:0000256" key="4">
    <source>
        <dbReference type="ARBA" id="ARBA00023128"/>
    </source>
</evidence>
<dbReference type="eggNOG" id="KOG3445">
    <property type="taxonomic scope" value="Eukaryota"/>
</dbReference>
<feature type="domain" description="Ribosomal protein/NADH dehydrogenase" evidence="7">
    <location>
        <begin position="22"/>
        <end position="94"/>
    </location>
</feature>
<gene>
    <name evidence="8" type="ORF">MONBRDRAFT_19310</name>
</gene>
<evidence type="ECO:0000256" key="3">
    <source>
        <dbReference type="ARBA" id="ARBA00022980"/>
    </source>
</evidence>
<dbReference type="PANTHER" id="PTHR21396">
    <property type="entry name" value="39S RIBOSOMAL PROTEIN L43"/>
    <property type="match status" value="1"/>
</dbReference>
<name>A9UQM1_MONBE</name>
<dbReference type="InterPro" id="IPR036249">
    <property type="entry name" value="Thioredoxin-like_sf"/>
</dbReference>
<sequence length="126" mass="14434">MASTRFARFVPQLRLLRASYCKGGDSSKGMREYIQSVLPSVAEEAPWTVFRVEHNGGRHPYLEGHFLNGRTRKFCVKNMSTVEIDGLMSRLQAEEGFKAVKDSHWTKTRRPSIQGTWNAFLNSKQQ</sequence>
<dbReference type="FunCoup" id="A9UQM1">
    <property type="interactions" value="620"/>
</dbReference>
<dbReference type="OMA" id="HRSHAFV"/>
<comment type="subcellular location">
    <subcellularLocation>
        <location evidence="1">Mitochondrion</location>
    </subcellularLocation>
</comment>